<dbReference type="AlphaFoldDB" id="A0A919CST4"/>
<dbReference type="EMBL" id="BMZS01000017">
    <property type="protein sequence ID" value="GHD63693.1"/>
    <property type="molecule type" value="Genomic_DNA"/>
</dbReference>
<evidence type="ECO:0000259" key="7">
    <source>
        <dbReference type="SMART" id="SM00244"/>
    </source>
</evidence>
<feature type="domain" description="Band 7" evidence="7">
    <location>
        <begin position="21"/>
        <end position="183"/>
    </location>
</feature>
<dbReference type="GO" id="GO:0016020">
    <property type="term" value="C:membrane"/>
    <property type="evidence" value="ECO:0007669"/>
    <property type="project" value="UniProtKB-SubCell"/>
</dbReference>
<evidence type="ECO:0000313" key="8">
    <source>
        <dbReference type="EMBL" id="GHD63693.1"/>
    </source>
</evidence>
<evidence type="ECO:0000256" key="1">
    <source>
        <dbReference type="ARBA" id="ARBA00004167"/>
    </source>
</evidence>
<dbReference type="InterPro" id="IPR010200">
    <property type="entry name" value="HflC"/>
</dbReference>
<evidence type="ECO:0000256" key="6">
    <source>
        <dbReference type="PIRNR" id="PIRNR005651"/>
    </source>
</evidence>
<evidence type="ECO:0000256" key="3">
    <source>
        <dbReference type="ARBA" id="ARBA00022692"/>
    </source>
</evidence>
<dbReference type="CDD" id="cd03405">
    <property type="entry name" value="SPFH_HflC"/>
    <property type="match status" value="1"/>
</dbReference>
<organism evidence="8 9">
    <name type="scientific">Thalassobaculum fulvum</name>
    <dbReference type="NCBI Taxonomy" id="1633335"/>
    <lineage>
        <taxon>Bacteria</taxon>
        <taxon>Pseudomonadati</taxon>
        <taxon>Pseudomonadota</taxon>
        <taxon>Alphaproteobacteria</taxon>
        <taxon>Rhodospirillales</taxon>
        <taxon>Thalassobaculaceae</taxon>
        <taxon>Thalassobaculum</taxon>
    </lineage>
</organism>
<dbReference type="PIRSF" id="PIRSF005651">
    <property type="entry name" value="HflC"/>
    <property type="match status" value="1"/>
</dbReference>
<accession>A0A919CST4</accession>
<dbReference type="Pfam" id="PF01145">
    <property type="entry name" value="Band_7"/>
    <property type="match status" value="1"/>
</dbReference>
<keyword evidence="3" id="KW-0812">Transmembrane</keyword>
<dbReference type="PANTHER" id="PTHR42911:SF1">
    <property type="entry name" value="MODULATOR OF FTSH PROTEASE HFLC"/>
    <property type="match status" value="1"/>
</dbReference>
<protein>
    <recommendedName>
        <fullName evidence="6">Protein HflC</fullName>
    </recommendedName>
</protein>
<evidence type="ECO:0000256" key="4">
    <source>
        <dbReference type="ARBA" id="ARBA00022989"/>
    </source>
</evidence>
<dbReference type="InterPro" id="IPR001107">
    <property type="entry name" value="Band_7"/>
</dbReference>
<keyword evidence="5" id="KW-0472">Membrane</keyword>
<dbReference type="InterPro" id="IPR036013">
    <property type="entry name" value="Band_7/SPFH_dom_sf"/>
</dbReference>
<proteinExistence type="inferred from homology"/>
<evidence type="ECO:0000256" key="2">
    <source>
        <dbReference type="ARBA" id="ARBA00007862"/>
    </source>
</evidence>
<reference evidence="8" key="2">
    <citation type="submission" date="2020-09" db="EMBL/GenBank/DDBJ databases">
        <authorList>
            <person name="Sun Q."/>
            <person name="Kim S."/>
        </authorList>
    </citation>
    <scope>NUCLEOTIDE SEQUENCE</scope>
    <source>
        <strain evidence="8">KCTC 42651</strain>
    </source>
</reference>
<sequence>MNRTLAIVGVAVILLGVLAVNSLFVVSQTQQTLVLRFGEYKRQIQEPGLNVKFPFIEDAVYYERRALDVDPPKQQVILSDQKRLDVDSYARYRIVDPLLFFQAVRTEREARARLSAIINSSLRRVLGSQTLFNILSEKRVGIMADIRSEVNGPAQRLGIEIIEVRIRRADYPDETRENIYSRMKSEREREAREFRAQGFEQAQKIRADADKQRVIIVAESQKQAETLRGQGDADAIKIYADAFGKDPEFFAFYRSMQAYRNAITEDGSTTMVLSPDSDFFRFFNSVKGTPGAQSRPTQ</sequence>
<dbReference type="SMART" id="SM00244">
    <property type="entry name" value="PHB"/>
    <property type="match status" value="1"/>
</dbReference>
<comment type="caution">
    <text evidence="8">The sequence shown here is derived from an EMBL/GenBank/DDBJ whole genome shotgun (WGS) entry which is preliminary data.</text>
</comment>
<comment type="function">
    <text evidence="6">HflC and HflK could regulate a protease.</text>
</comment>
<gene>
    <name evidence="8" type="ORF">GCM10017083_54350</name>
</gene>
<dbReference type="NCBIfam" id="TIGR01932">
    <property type="entry name" value="hflC"/>
    <property type="match status" value="1"/>
</dbReference>
<dbReference type="RefSeq" id="WP_189995710.1">
    <property type="nucleotide sequence ID" value="NZ_BMZS01000017.1"/>
</dbReference>
<evidence type="ECO:0000256" key="5">
    <source>
        <dbReference type="ARBA" id="ARBA00023136"/>
    </source>
</evidence>
<keyword evidence="4" id="KW-1133">Transmembrane helix</keyword>
<dbReference type="Proteomes" id="UP000630353">
    <property type="component" value="Unassembled WGS sequence"/>
</dbReference>
<keyword evidence="9" id="KW-1185">Reference proteome</keyword>
<evidence type="ECO:0000313" key="9">
    <source>
        <dbReference type="Proteomes" id="UP000630353"/>
    </source>
</evidence>
<dbReference type="Gene3D" id="3.30.479.30">
    <property type="entry name" value="Band 7 domain"/>
    <property type="match status" value="1"/>
</dbReference>
<comment type="subcellular location">
    <subcellularLocation>
        <location evidence="1">Membrane</location>
        <topology evidence="1">Single-pass membrane protein</topology>
    </subcellularLocation>
</comment>
<dbReference type="PANTHER" id="PTHR42911">
    <property type="entry name" value="MODULATOR OF FTSH PROTEASE HFLC"/>
    <property type="match status" value="1"/>
</dbReference>
<comment type="similarity">
    <text evidence="2 6">Belongs to the band 7/mec-2 family. HflC subfamily.</text>
</comment>
<name>A0A919CST4_9PROT</name>
<reference evidence="8" key="1">
    <citation type="journal article" date="2014" name="Int. J. Syst. Evol. Microbiol.">
        <title>Complete genome sequence of Corynebacterium casei LMG S-19264T (=DSM 44701T), isolated from a smear-ripened cheese.</title>
        <authorList>
            <consortium name="US DOE Joint Genome Institute (JGI-PGF)"/>
            <person name="Walter F."/>
            <person name="Albersmeier A."/>
            <person name="Kalinowski J."/>
            <person name="Ruckert C."/>
        </authorList>
    </citation>
    <scope>NUCLEOTIDE SEQUENCE</scope>
    <source>
        <strain evidence="8">KCTC 42651</strain>
    </source>
</reference>
<dbReference type="SUPFAM" id="SSF117892">
    <property type="entry name" value="Band 7/SPFH domain"/>
    <property type="match status" value="1"/>
</dbReference>